<feature type="domain" description="Glycosyltransferase subfamily 4-like N-terminal" evidence="2">
    <location>
        <begin position="37"/>
        <end position="214"/>
    </location>
</feature>
<evidence type="ECO:0000313" key="3">
    <source>
        <dbReference type="EMBL" id="GLK72523.1"/>
    </source>
</evidence>
<dbReference type="Pfam" id="PF13579">
    <property type="entry name" value="Glyco_trans_4_4"/>
    <property type="match status" value="1"/>
</dbReference>
<proteinExistence type="predicted"/>
<feature type="domain" description="Glycosyl transferase family 1" evidence="1">
    <location>
        <begin position="235"/>
        <end position="396"/>
    </location>
</feature>
<organism evidence="3 4">
    <name type="scientific">Ancylobacter dichloromethanicus</name>
    <dbReference type="NCBI Taxonomy" id="518825"/>
    <lineage>
        <taxon>Bacteria</taxon>
        <taxon>Pseudomonadati</taxon>
        <taxon>Pseudomonadota</taxon>
        <taxon>Alphaproteobacteria</taxon>
        <taxon>Hyphomicrobiales</taxon>
        <taxon>Xanthobacteraceae</taxon>
        <taxon>Ancylobacter</taxon>
    </lineage>
</organism>
<dbReference type="Gene3D" id="3.40.50.2000">
    <property type="entry name" value="Glycogen Phosphorylase B"/>
    <property type="match status" value="2"/>
</dbReference>
<dbReference type="SUPFAM" id="SSF53756">
    <property type="entry name" value="UDP-Glycosyltransferase/glycogen phosphorylase"/>
    <property type="match status" value="1"/>
</dbReference>
<dbReference type="InterPro" id="IPR028098">
    <property type="entry name" value="Glyco_trans_4-like_N"/>
</dbReference>
<dbReference type="GO" id="GO:0016757">
    <property type="term" value="F:glycosyltransferase activity"/>
    <property type="evidence" value="ECO:0007669"/>
    <property type="project" value="UniProtKB-ARBA"/>
</dbReference>
<reference evidence="3" key="2">
    <citation type="submission" date="2023-01" db="EMBL/GenBank/DDBJ databases">
        <authorList>
            <person name="Sun Q."/>
            <person name="Evtushenko L."/>
        </authorList>
    </citation>
    <scope>NUCLEOTIDE SEQUENCE</scope>
    <source>
        <strain evidence="3">VKM B-2484</strain>
    </source>
</reference>
<comment type="caution">
    <text evidence="3">The sequence shown here is derived from an EMBL/GenBank/DDBJ whole genome shotgun (WGS) entry which is preliminary data.</text>
</comment>
<reference evidence="3" key="1">
    <citation type="journal article" date="2014" name="Int. J. Syst. Evol. Microbiol.">
        <title>Complete genome sequence of Corynebacterium casei LMG S-19264T (=DSM 44701T), isolated from a smear-ripened cheese.</title>
        <authorList>
            <consortium name="US DOE Joint Genome Institute (JGI-PGF)"/>
            <person name="Walter F."/>
            <person name="Albersmeier A."/>
            <person name="Kalinowski J."/>
            <person name="Ruckert C."/>
        </authorList>
    </citation>
    <scope>NUCLEOTIDE SEQUENCE</scope>
    <source>
        <strain evidence="3">VKM B-2484</strain>
    </source>
</reference>
<dbReference type="PANTHER" id="PTHR12526">
    <property type="entry name" value="GLYCOSYLTRANSFERASE"/>
    <property type="match status" value="1"/>
</dbReference>
<dbReference type="Pfam" id="PF00534">
    <property type="entry name" value="Glycos_transf_1"/>
    <property type="match status" value="1"/>
</dbReference>
<name>A0A9W6MZV8_9HYPH</name>
<evidence type="ECO:0000313" key="4">
    <source>
        <dbReference type="Proteomes" id="UP001143370"/>
    </source>
</evidence>
<dbReference type="PANTHER" id="PTHR12526:SF622">
    <property type="entry name" value="GLYCOSYLTRANSFERASE (GROUP I)"/>
    <property type="match status" value="1"/>
</dbReference>
<evidence type="ECO:0000259" key="2">
    <source>
        <dbReference type="Pfam" id="PF13579"/>
    </source>
</evidence>
<dbReference type="EMBL" id="BSFJ01000017">
    <property type="protein sequence ID" value="GLK72523.1"/>
    <property type="molecule type" value="Genomic_DNA"/>
</dbReference>
<evidence type="ECO:0000259" key="1">
    <source>
        <dbReference type="Pfam" id="PF00534"/>
    </source>
</evidence>
<accession>A0A9W6MZV8</accession>
<gene>
    <name evidence="3" type="ORF">GCM10017643_26390</name>
</gene>
<sequence>MTGSASASASHTGGRRPRLILLKQWFHPEPGMRGLAFARRFEELGFEVEVVTGFPNYPGGKVYEGYRIRPLLRERIEGVAVTRLALYPSHDRSRIGRVLNYVSFFLSAAFYLTFLARRADVVYAYHPPLTVAMAAAVARMFRRTPLVLDVQDMWPDTLRATGMVGNERVLRAVGAACRWTWRRGDRISVLSEGFRRLLVERGVPAEHVTVIPNWADESAMRAPAGAPPAALAAPGRFRLLFAGNMGPAQGLGAVLEAAALVAPQRPEIEFCFLGSGIELDRLKARVAAEGLANVRFLPRVPMAEAGAYLAAADALLVHLTADPLFAITIPSKTQAYMAAGRPILMAVEGDAADLVRAAQAGLVVPPENPAALAAAVLRLADMAPDARERLGTNGRRYYDEHLSFAQGTQRLAELLRAAMAGAHAGERT</sequence>
<dbReference type="Proteomes" id="UP001143370">
    <property type="component" value="Unassembled WGS sequence"/>
</dbReference>
<keyword evidence="4" id="KW-1185">Reference proteome</keyword>
<protein>
    <submittedName>
        <fullName evidence="3">Glycosyltransferase WbuB</fullName>
    </submittedName>
</protein>
<dbReference type="AlphaFoldDB" id="A0A9W6MZV8"/>
<dbReference type="InterPro" id="IPR001296">
    <property type="entry name" value="Glyco_trans_1"/>
</dbReference>
<dbReference type="CDD" id="cd03794">
    <property type="entry name" value="GT4_WbuB-like"/>
    <property type="match status" value="1"/>
</dbReference>
<dbReference type="RefSeq" id="WP_213376113.1">
    <property type="nucleotide sequence ID" value="NZ_BSFJ01000017.1"/>
</dbReference>